<evidence type="ECO:0000259" key="13">
    <source>
        <dbReference type="PROSITE" id="PS50109"/>
    </source>
</evidence>
<dbReference type="InterPro" id="IPR003660">
    <property type="entry name" value="HAMP_dom"/>
</dbReference>
<feature type="domain" description="Histidine kinase" evidence="13">
    <location>
        <begin position="130"/>
        <end position="350"/>
    </location>
</feature>
<evidence type="ECO:0000256" key="7">
    <source>
        <dbReference type="ARBA" id="ARBA00022741"/>
    </source>
</evidence>
<dbReference type="PANTHER" id="PTHR43711:SF1">
    <property type="entry name" value="HISTIDINE KINASE 1"/>
    <property type="match status" value="1"/>
</dbReference>
<dbReference type="FunFam" id="1.10.287.130:FF:000001">
    <property type="entry name" value="Two-component sensor histidine kinase"/>
    <property type="match status" value="1"/>
</dbReference>
<evidence type="ECO:0000256" key="1">
    <source>
        <dbReference type="ARBA" id="ARBA00000085"/>
    </source>
</evidence>
<evidence type="ECO:0000256" key="2">
    <source>
        <dbReference type="ARBA" id="ARBA00004651"/>
    </source>
</evidence>
<accession>A0A7X0RP38</accession>
<dbReference type="SUPFAM" id="SSF47384">
    <property type="entry name" value="Homodimeric domain of signal transducing histidine kinase"/>
    <property type="match status" value="1"/>
</dbReference>
<sequence length="352" mass="39295">MRRGLRLRSYLLLANAVSLTSILAVLFYCYSRMLLSAPTFAWLGAATVLAGALSFVLHFVMIRPLERSVVRIGEASGRIAAGRFGAEVPIVGPAEFRLLAERFNAMSRQLQISFEAVSRSEASRRELVANVAHDLRTPLALLQSHSEALLDEVVRDEETRRDYLQVLRKESMRLGHLVQDLFDLSKLDAGAEPFRPQKLPLENVLIDTLNAYRPKLEDKMLEVDVWLPEPPPAVWGIESELRRIAGNLLDNAIRHSPEGGRLIWSAERGPEPDVITVRLRDEGAGMTEAERGRIFDRFYRSDQSRQRDGGGAGLGLAIALSLVERHGGKMGVSSREGEGSEFWFTLRLAKGR</sequence>
<dbReference type="SMART" id="SM00304">
    <property type="entry name" value="HAMP"/>
    <property type="match status" value="1"/>
</dbReference>
<keyword evidence="8 15" id="KW-0418">Kinase</keyword>
<dbReference type="CDD" id="cd00082">
    <property type="entry name" value="HisKA"/>
    <property type="match status" value="1"/>
</dbReference>
<evidence type="ECO:0000256" key="3">
    <source>
        <dbReference type="ARBA" id="ARBA00012438"/>
    </source>
</evidence>
<evidence type="ECO:0000256" key="5">
    <source>
        <dbReference type="ARBA" id="ARBA00022553"/>
    </source>
</evidence>
<evidence type="ECO:0000256" key="12">
    <source>
        <dbReference type="SAM" id="Phobius"/>
    </source>
</evidence>
<comment type="caution">
    <text evidence="15">The sequence shown here is derived from an EMBL/GenBank/DDBJ whole genome shotgun (WGS) entry which is preliminary data.</text>
</comment>
<dbReference type="Gene3D" id="1.10.287.130">
    <property type="match status" value="1"/>
</dbReference>
<dbReference type="FunFam" id="3.30.565.10:FF:000006">
    <property type="entry name" value="Sensor histidine kinase WalK"/>
    <property type="match status" value="1"/>
</dbReference>
<keyword evidence="7" id="KW-0547">Nucleotide-binding</keyword>
<keyword evidence="6" id="KW-0808">Transferase</keyword>
<protein>
    <recommendedName>
        <fullName evidence="3">histidine kinase</fullName>
        <ecNumber evidence="3">2.7.13.3</ecNumber>
    </recommendedName>
</protein>
<dbReference type="EC" id="2.7.13.3" evidence="3"/>
<dbReference type="Pfam" id="PF00512">
    <property type="entry name" value="HisKA"/>
    <property type="match status" value="1"/>
</dbReference>
<dbReference type="SUPFAM" id="SSF55874">
    <property type="entry name" value="ATPase domain of HSP90 chaperone/DNA topoisomerase II/histidine kinase"/>
    <property type="match status" value="1"/>
</dbReference>
<keyword evidence="5" id="KW-0597">Phosphoprotein</keyword>
<comment type="subcellular location">
    <subcellularLocation>
        <location evidence="2">Cell membrane</location>
        <topology evidence="2">Multi-pass membrane protein</topology>
    </subcellularLocation>
</comment>
<evidence type="ECO:0000259" key="14">
    <source>
        <dbReference type="PROSITE" id="PS50885"/>
    </source>
</evidence>
<dbReference type="PANTHER" id="PTHR43711">
    <property type="entry name" value="TWO-COMPONENT HISTIDINE KINASE"/>
    <property type="match status" value="1"/>
</dbReference>
<comment type="catalytic activity">
    <reaction evidence="1">
        <text>ATP + protein L-histidine = ADP + protein N-phospho-L-histidine.</text>
        <dbReference type="EC" id="2.7.13.3"/>
    </reaction>
</comment>
<evidence type="ECO:0000313" key="15">
    <source>
        <dbReference type="EMBL" id="MBB6669916.1"/>
    </source>
</evidence>
<keyword evidence="16" id="KW-1185">Reference proteome</keyword>
<reference evidence="15 16" key="1">
    <citation type="submission" date="2020-08" db="EMBL/GenBank/DDBJ databases">
        <title>Cohnella phylogeny.</title>
        <authorList>
            <person name="Dunlap C."/>
        </authorList>
    </citation>
    <scope>NUCLEOTIDE SEQUENCE [LARGE SCALE GENOMIC DNA]</scope>
    <source>
        <strain evidence="15 16">DSM 28246</strain>
    </source>
</reference>
<dbReference type="Proteomes" id="UP000547209">
    <property type="component" value="Unassembled WGS sequence"/>
</dbReference>
<keyword evidence="11 12" id="KW-0472">Membrane</keyword>
<dbReference type="AlphaFoldDB" id="A0A7X0RP38"/>
<keyword evidence="10" id="KW-0902">Two-component regulatory system</keyword>
<dbReference type="PRINTS" id="PR00344">
    <property type="entry name" value="BCTRLSENSOR"/>
</dbReference>
<proteinExistence type="predicted"/>
<keyword evidence="4" id="KW-1003">Cell membrane</keyword>
<keyword evidence="9" id="KW-0067">ATP-binding</keyword>
<dbReference type="PROSITE" id="PS50885">
    <property type="entry name" value="HAMP"/>
    <property type="match status" value="1"/>
</dbReference>
<dbReference type="GO" id="GO:0000155">
    <property type="term" value="F:phosphorelay sensor kinase activity"/>
    <property type="evidence" value="ECO:0007669"/>
    <property type="project" value="InterPro"/>
</dbReference>
<dbReference type="InterPro" id="IPR004358">
    <property type="entry name" value="Sig_transdc_His_kin-like_C"/>
</dbReference>
<dbReference type="SMART" id="SM00388">
    <property type="entry name" value="HisKA"/>
    <property type="match status" value="1"/>
</dbReference>
<evidence type="ECO:0000256" key="6">
    <source>
        <dbReference type="ARBA" id="ARBA00022679"/>
    </source>
</evidence>
<dbReference type="CDD" id="cd00075">
    <property type="entry name" value="HATPase"/>
    <property type="match status" value="1"/>
</dbReference>
<feature type="transmembrane region" description="Helical" evidence="12">
    <location>
        <begin position="12"/>
        <end position="33"/>
    </location>
</feature>
<dbReference type="InterPro" id="IPR003594">
    <property type="entry name" value="HATPase_dom"/>
</dbReference>
<dbReference type="GO" id="GO:0005886">
    <property type="term" value="C:plasma membrane"/>
    <property type="evidence" value="ECO:0007669"/>
    <property type="project" value="UniProtKB-SubCell"/>
</dbReference>
<keyword evidence="12" id="KW-0812">Transmembrane</keyword>
<organism evidence="15 16">
    <name type="scientific">Cohnella nanjingensis</name>
    <dbReference type="NCBI Taxonomy" id="1387779"/>
    <lineage>
        <taxon>Bacteria</taxon>
        <taxon>Bacillati</taxon>
        <taxon>Bacillota</taxon>
        <taxon>Bacilli</taxon>
        <taxon>Bacillales</taxon>
        <taxon>Paenibacillaceae</taxon>
        <taxon>Cohnella</taxon>
    </lineage>
</organism>
<dbReference type="SMART" id="SM00387">
    <property type="entry name" value="HATPase_c"/>
    <property type="match status" value="1"/>
</dbReference>
<evidence type="ECO:0000256" key="4">
    <source>
        <dbReference type="ARBA" id="ARBA00022475"/>
    </source>
</evidence>
<dbReference type="PROSITE" id="PS50109">
    <property type="entry name" value="HIS_KIN"/>
    <property type="match status" value="1"/>
</dbReference>
<name>A0A7X0RP38_9BACL</name>
<evidence type="ECO:0000256" key="11">
    <source>
        <dbReference type="ARBA" id="ARBA00023136"/>
    </source>
</evidence>
<dbReference type="InterPro" id="IPR036890">
    <property type="entry name" value="HATPase_C_sf"/>
</dbReference>
<dbReference type="Gene3D" id="6.10.340.10">
    <property type="match status" value="1"/>
</dbReference>
<dbReference type="InterPro" id="IPR003661">
    <property type="entry name" value="HisK_dim/P_dom"/>
</dbReference>
<gene>
    <name evidence="15" type="ORF">H7C19_04350</name>
</gene>
<dbReference type="GO" id="GO:0005524">
    <property type="term" value="F:ATP binding"/>
    <property type="evidence" value="ECO:0007669"/>
    <property type="project" value="UniProtKB-KW"/>
</dbReference>
<feature type="domain" description="HAMP" evidence="14">
    <location>
        <begin position="63"/>
        <end position="115"/>
    </location>
</feature>
<dbReference type="EMBL" id="JACJVP010000005">
    <property type="protein sequence ID" value="MBB6669916.1"/>
    <property type="molecule type" value="Genomic_DNA"/>
</dbReference>
<dbReference type="CDD" id="cd06225">
    <property type="entry name" value="HAMP"/>
    <property type="match status" value="1"/>
</dbReference>
<dbReference type="InterPro" id="IPR036097">
    <property type="entry name" value="HisK_dim/P_sf"/>
</dbReference>
<evidence type="ECO:0000256" key="10">
    <source>
        <dbReference type="ARBA" id="ARBA00023012"/>
    </source>
</evidence>
<evidence type="ECO:0000256" key="9">
    <source>
        <dbReference type="ARBA" id="ARBA00022840"/>
    </source>
</evidence>
<evidence type="ECO:0000256" key="8">
    <source>
        <dbReference type="ARBA" id="ARBA00022777"/>
    </source>
</evidence>
<evidence type="ECO:0000313" key="16">
    <source>
        <dbReference type="Proteomes" id="UP000547209"/>
    </source>
</evidence>
<dbReference type="Pfam" id="PF00672">
    <property type="entry name" value="HAMP"/>
    <property type="match status" value="1"/>
</dbReference>
<keyword evidence="12" id="KW-1133">Transmembrane helix</keyword>
<feature type="transmembrane region" description="Helical" evidence="12">
    <location>
        <begin position="39"/>
        <end position="62"/>
    </location>
</feature>
<dbReference type="Gene3D" id="3.30.565.10">
    <property type="entry name" value="Histidine kinase-like ATPase, C-terminal domain"/>
    <property type="match status" value="1"/>
</dbReference>
<dbReference type="Pfam" id="PF02518">
    <property type="entry name" value="HATPase_c"/>
    <property type="match status" value="1"/>
</dbReference>
<dbReference type="InterPro" id="IPR050736">
    <property type="entry name" value="Sensor_HK_Regulatory"/>
</dbReference>
<dbReference type="InterPro" id="IPR005467">
    <property type="entry name" value="His_kinase_dom"/>
</dbReference>